<dbReference type="Gene3D" id="2.60.40.10">
    <property type="entry name" value="Immunoglobulins"/>
    <property type="match status" value="1"/>
</dbReference>
<dbReference type="Gene3D" id="3.30.565.10">
    <property type="entry name" value="Histidine kinase-like ATPase, C-terminal domain"/>
    <property type="match status" value="1"/>
</dbReference>
<reference evidence="6" key="1">
    <citation type="journal article" date="2016" name="Front. Microbiol.">
        <title>Molecular Keys to the Janthinobacterium and Duganella spp. Interaction with the Plant Pathogen Fusarium graminearum.</title>
        <authorList>
            <person name="Haack F.S."/>
            <person name="Poehlein A."/>
            <person name="Kroger C."/>
            <person name="Voigt C.A."/>
            <person name="Piepenbring M."/>
            <person name="Bode H.B."/>
            <person name="Daniel R."/>
            <person name="Schafer W."/>
            <person name="Streit W.R."/>
        </authorList>
    </citation>
    <scope>NUCLEOTIDE SEQUENCE [LARGE SCALE GENOMIC DNA]</scope>
    <source>
        <strain evidence="6">T54</strain>
    </source>
</reference>
<evidence type="ECO:0000256" key="3">
    <source>
        <dbReference type="ARBA" id="ARBA00023012"/>
    </source>
</evidence>
<dbReference type="Gene3D" id="2.130.10.10">
    <property type="entry name" value="YVTN repeat-like/Quinoprotein amine dehydrogenase"/>
    <property type="match status" value="2"/>
</dbReference>
<dbReference type="EMBL" id="LROM01000017">
    <property type="protein sequence ID" value="OFA09088.1"/>
    <property type="molecule type" value="Genomic_DNA"/>
</dbReference>
<name>A0A1E7X7V9_9BURK</name>
<dbReference type="SUPFAM" id="SSF55874">
    <property type="entry name" value="ATPase domain of HSP90 chaperone/DNA topoisomerase II/histidine kinase"/>
    <property type="match status" value="1"/>
</dbReference>
<keyword evidence="1 5" id="KW-0808">Transferase</keyword>
<proteinExistence type="predicted"/>
<keyword evidence="6" id="KW-1185">Reference proteome</keyword>
<keyword evidence="3" id="KW-0902">Two-component regulatory system</keyword>
<dbReference type="CDD" id="cd16917">
    <property type="entry name" value="HATPase_UhpB-NarQ-NarX-like"/>
    <property type="match status" value="1"/>
</dbReference>
<organism evidence="5 6">
    <name type="scientific">Duganella phyllosphaerae</name>
    <dbReference type="NCBI Taxonomy" id="762836"/>
    <lineage>
        <taxon>Bacteria</taxon>
        <taxon>Pseudomonadati</taxon>
        <taxon>Pseudomonadota</taxon>
        <taxon>Betaproteobacteria</taxon>
        <taxon>Burkholderiales</taxon>
        <taxon>Oxalobacteraceae</taxon>
        <taxon>Telluria group</taxon>
        <taxon>Duganella</taxon>
    </lineage>
</organism>
<dbReference type="AlphaFoldDB" id="A0A1E7X7V9"/>
<dbReference type="Pfam" id="PF07495">
    <property type="entry name" value="Y_Y_Y"/>
    <property type="match status" value="1"/>
</dbReference>
<dbReference type="GO" id="GO:0000155">
    <property type="term" value="F:phosphorelay sensor kinase activity"/>
    <property type="evidence" value="ECO:0007669"/>
    <property type="project" value="InterPro"/>
</dbReference>
<keyword evidence="2" id="KW-0418">Kinase</keyword>
<dbReference type="InterPro" id="IPR050482">
    <property type="entry name" value="Sensor_HK_TwoCompSys"/>
</dbReference>
<comment type="caution">
    <text evidence="5">The sequence shown here is derived from an EMBL/GenBank/DDBJ whole genome shotgun (WGS) entry which is preliminary data.</text>
</comment>
<dbReference type="Proteomes" id="UP000175989">
    <property type="component" value="Unassembled WGS sequence"/>
</dbReference>
<evidence type="ECO:0000313" key="6">
    <source>
        <dbReference type="Proteomes" id="UP000175989"/>
    </source>
</evidence>
<gene>
    <name evidence="5" type="primary">narX</name>
    <name evidence="5" type="ORF">DUPY_01990</name>
</gene>
<dbReference type="InterPro" id="IPR011712">
    <property type="entry name" value="Sig_transdc_His_kin_sub3_dim/P"/>
</dbReference>
<dbReference type="SMART" id="SM00387">
    <property type="entry name" value="HATPase_c"/>
    <property type="match status" value="1"/>
</dbReference>
<dbReference type="InterPro" id="IPR011123">
    <property type="entry name" value="Y_Y_Y"/>
</dbReference>
<evidence type="ECO:0000256" key="1">
    <source>
        <dbReference type="ARBA" id="ARBA00022679"/>
    </source>
</evidence>
<dbReference type="EC" id="2.7.13.3" evidence="5"/>
<dbReference type="SUPFAM" id="SSF63829">
    <property type="entry name" value="Calcium-dependent phosphotriesterase"/>
    <property type="match status" value="1"/>
</dbReference>
<dbReference type="InterPro" id="IPR003594">
    <property type="entry name" value="HATPase_dom"/>
</dbReference>
<dbReference type="GO" id="GO:0046983">
    <property type="term" value="F:protein dimerization activity"/>
    <property type="evidence" value="ECO:0007669"/>
    <property type="project" value="InterPro"/>
</dbReference>
<dbReference type="Gene3D" id="1.20.5.1930">
    <property type="match status" value="1"/>
</dbReference>
<dbReference type="PANTHER" id="PTHR24421:SF62">
    <property type="entry name" value="SENSORY TRANSDUCTION HISTIDINE KINASE"/>
    <property type="match status" value="1"/>
</dbReference>
<protein>
    <submittedName>
        <fullName evidence="5">Nitrate/nitrite sensor protein NarX</fullName>
        <ecNumber evidence="5">2.7.13.3</ecNumber>
    </submittedName>
</protein>
<dbReference type="GO" id="GO:0016020">
    <property type="term" value="C:membrane"/>
    <property type="evidence" value="ECO:0007669"/>
    <property type="project" value="InterPro"/>
</dbReference>
<accession>A0A1E7X7V9</accession>
<feature type="domain" description="Histidine kinase/HSP90-like ATPase" evidence="4">
    <location>
        <begin position="834"/>
        <end position="931"/>
    </location>
</feature>
<sequence length="931" mass="101156">MLWFANYEGLHRFDGARFDRVDAIDGNKLLAIDVSAVAAYGEALWVGYRFGGVSVFEHGAVTHYREAQGLPARTTQELARTQDGVMWAATFVGLFRRDGQRWTAVGPSDGVERGSFNHFTVAPNGALLAYGDSGLYIKQAVSQRFRRLSGIPGLQSIDSGDIRPDGTILLKTADRELFVLDPVTEVVRPLALPHFKQQRLDVYQEKQGRLWIMTPQGLYLVDPSHATGSAYSIEGGFSGRNVHTQLTDREGNAWFSTEAGVDRLSHGRINTLESDGAQAMYMSVLAGTDGEIWVGSNAAPMIGYDETLYRVSKDGNRIATPVRNPTASTRAADDSLWFAGSGMLWQVQGAQYRRWTLPAEVSGAAVQAMATDASGKLWLSIIGKGIHTFSGGVWGRPALPKLAARTAISLHRDVQDRLWFGYPENAVAILSADGVLRQVGTAEGLAAGNILAIKSHGGHVWIGGDHGLAWWNGERFRSLRDADGADTVGVSGIVENAAGELWLHGAGGLTQIAASDVAAVIEHGVQSVRMERFNHLDGYGGVAAQLRPIPTLTESSDGHIWYASSAYVGWIDPRNITHNPLMPTPQITGLRAEGRPHLANGAVRLPAGTENIELDFTAAVLTIPERARFRYRLAGFEDGWRDAGTRRQAFYTNMGPGDYRFEVLASNEDGVWSTQPATLDVSIAPTFVQTLWFKLLCALVLALAGYGLFRWRVQLATARVAERMQERLDERTRIARTLHDSFLQSVQALIMRFDRIKRGIAADDPLQREIDSALDTADAVLLEGREQVWALRSGDEAQTGLQPALEEAAAACGQQYGIAVRVEQNGLPVPLPDSVQREVHAIALEALHNACRHSGAASVQVALRYAKDGVELRVLDGGCGIDDQVLAHGAPHGHWGLAGMRERAHLINASLRISRPAGGGTEVRLHVPLSS</sequence>
<evidence type="ECO:0000256" key="2">
    <source>
        <dbReference type="ARBA" id="ARBA00022777"/>
    </source>
</evidence>
<dbReference type="Pfam" id="PF02518">
    <property type="entry name" value="HATPase_c"/>
    <property type="match status" value="1"/>
</dbReference>
<dbReference type="InterPro" id="IPR015943">
    <property type="entry name" value="WD40/YVTN_repeat-like_dom_sf"/>
</dbReference>
<evidence type="ECO:0000313" key="5">
    <source>
        <dbReference type="EMBL" id="OFA09088.1"/>
    </source>
</evidence>
<dbReference type="Pfam" id="PF07730">
    <property type="entry name" value="HisKA_3"/>
    <property type="match status" value="1"/>
</dbReference>
<evidence type="ECO:0000259" key="4">
    <source>
        <dbReference type="SMART" id="SM00387"/>
    </source>
</evidence>
<dbReference type="InterPro" id="IPR013783">
    <property type="entry name" value="Ig-like_fold"/>
</dbReference>
<dbReference type="InterPro" id="IPR036890">
    <property type="entry name" value="HATPase_C_sf"/>
</dbReference>
<dbReference type="PATRIC" id="fig|762836.4.peg.211"/>
<dbReference type="PANTHER" id="PTHR24421">
    <property type="entry name" value="NITRATE/NITRITE SENSOR PROTEIN NARX-RELATED"/>
    <property type="match status" value="1"/>
</dbReference>
<dbReference type="SUPFAM" id="SSF82171">
    <property type="entry name" value="DPP6 N-terminal domain-like"/>
    <property type="match status" value="1"/>
</dbReference>